<evidence type="ECO:0000313" key="9">
    <source>
        <dbReference type="RefSeq" id="XP_010261380.1"/>
    </source>
</evidence>
<keyword evidence="5" id="KW-0378">Hydrolase</keyword>
<comment type="similarity">
    <text evidence="2">Belongs to the 'GDSL' lipolytic enzyme family.</text>
</comment>
<dbReference type="FunCoup" id="A0A1U8A2W0">
    <property type="interactions" value="53"/>
</dbReference>
<keyword evidence="7" id="KW-0443">Lipid metabolism</keyword>
<dbReference type="RefSeq" id="XP_010261380.1">
    <property type="nucleotide sequence ID" value="XM_010263078.1"/>
</dbReference>
<sequence length="369" mass="40281">MEKGVLVLVPFLRSLSLVLFGFAVLAVRSQDSPLTPAMFIFGDSLNDGGNNNYIPSIARADYLPYGIDFGFPTGRFCNGLTVVDYGARLLGLPLIPPYLSPLSKGMNILKGVNYASAAAGILDESGKNYGARITFDGQIALFEKTVKHDLPPLFQSLEALSRYLAKSVFIVTIGSNDYINNYLNPTISNSSQIYSGEEFADLLIRALSQQLTKLYGLGARKMVLGGVGPIGCIPDQLSKGNGKNGCIQRINDLAVLFNDRLMRLASSLNSTLPGSFFVYHNIFDVFYDMVINPNEYEFTVPNKACCGNGRYGGALTCLPLQLPCSSRNQYIFWDSFHPTQAVNAIVANRGYSKSATDCYPISVYQLAQI</sequence>
<dbReference type="OMA" id="NHHPLAP"/>
<name>A0A1U8A2W0_NELNU</name>
<dbReference type="GO" id="GO:0005576">
    <property type="term" value="C:extracellular region"/>
    <property type="evidence" value="ECO:0007669"/>
    <property type="project" value="UniProtKB-SubCell"/>
</dbReference>
<dbReference type="OrthoDB" id="1600564at2759"/>
<dbReference type="PANTHER" id="PTHR45650">
    <property type="entry name" value="GDSL-LIKE LIPASE/ACYLHYDROLASE-RELATED"/>
    <property type="match status" value="1"/>
</dbReference>
<dbReference type="CDD" id="cd01837">
    <property type="entry name" value="SGNH_plant_lipase_like"/>
    <property type="match status" value="1"/>
</dbReference>
<keyword evidence="3" id="KW-0964">Secreted</keyword>
<keyword evidence="6" id="KW-0442">Lipid degradation</keyword>
<evidence type="ECO:0000256" key="6">
    <source>
        <dbReference type="ARBA" id="ARBA00022963"/>
    </source>
</evidence>
<proteinExistence type="inferred from homology"/>
<dbReference type="PROSITE" id="PS01098">
    <property type="entry name" value="LIPASE_GDSL_SER"/>
    <property type="match status" value="1"/>
</dbReference>
<evidence type="ECO:0000256" key="3">
    <source>
        <dbReference type="ARBA" id="ARBA00022525"/>
    </source>
</evidence>
<dbReference type="InterPro" id="IPR036514">
    <property type="entry name" value="SGNH_hydro_sf"/>
</dbReference>
<evidence type="ECO:0000256" key="7">
    <source>
        <dbReference type="ARBA" id="ARBA00023098"/>
    </source>
</evidence>
<dbReference type="GeneID" id="104600225"/>
<dbReference type="InParanoid" id="A0A1U8A2W0"/>
<gene>
    <name evidence="9" type="primary">LOC104600225</name>
</gene>
<evidence type="ECO:0000256" key="1">
    <source>
        <dbReference type="ARBA" id="ARBA00004613"/>
    </source>
</evidence>
<dbReference type="InterPro" id="IPR001087">
    <property type="entry name" value="GDSL"/>
</dbReference>
<comment type="subcellular location">
    <subcellularLocation>
        <location evidence="1">Secreted</location>
    </subcellularLocation>
</comment>
<keyword evidence="4" id="KW-0732">Signal</keyword>
<organism evidence="8 9">
    <name type="scientific">Nelumbo nucifera</name>
    <name type="common">Sacred lotus</name>
    <dbReference type="NCBI Taxonomy" id="4432"/>
    <lineage>
        <taxon>Eukaryota</taxon>
        <taxon>Viridiplantae</taxon>
        <taxon>Streptophyta</taxon>
        <taxon>Embryophyta</taxon>
        <taxon>Tracheophyta</taxon>
        <taxon>Spermatophyta</taxon>
        <taxon>Magnoliopsida</taxon>
        <taxon>Proteales</taxon>
        <taxon>Nelumbonaceae</taxon>
        <taxon>Nelumbo</taxon>
    </lineage>
</organism>
<reference evidence="9" key="1">
    <citation type="submission" date="2025-08" db="UniProtKB">
        <authorList>
            <consortium name="RefSeq"/>
        </authorList>
    </citation>
    <scope>IDENTIFICATION</scope>
</reference>
<evidence type="ECO:0000313" key="8">
    <source>
        <dbReference type="Proteomes" id="UP000189703"/>
    </source>
</evidence>
<dbReference type="Pfam" id="PF00657">
    <property type="entry name" value="Lipase_GDSL"/>
    <property type="match status" value="1"/>
</dbReference>
<dbReference type="STRING" id="4432.A0A1U8A2W0"/>
<dbReference type="PANTHER" id="PTHR45650:SF79">
    <property type="entry name" value="GDSL ESTERASE_LIPASE 7"/>
    <property type="match status" value="1"/>
</dbReference>
<evidence type="ECO:0000256" key="2">
    <source>
        <dbReference type="ARBA" id="ARBA00008668"/>
    </source>
</evidence>
<dbReference type="InterPro" id="IPR008265">
    <property type="entry name" value="Lipase_GDSL_AS"/>
</dbReference>
<accession>A0A1U8A2W0</accession>
<keyword evidence="8" id="KW-1185">Reference proteome</keyword>
<dbReference type="Proteomes" id="UP000189703">
    <property type="component" value="Unplaced"/>
</dbReference>
<dbReference type="AlphaFoldDB" id="A0A1U8A2W0"/>
<dbReference type="GO" id="GO:0016042">
    <property type="term" value="P:lipid catabolic process"/>
    <property type="evidence" value="ECO:0007669"/>
    <property type="project" value="UniProtKB-KW"/>
</dbReference>
<evidence type="ECO:0000256" key="4">
    <source>
        <dbReference type="ARBA" id="ARBA00022729"/>
    </source>
</evidence>
<dbReference type="Gene3D" id="3.40.50.1110">
    <property type="entry name" value="SGNH hydrolase"/>
    <property type="match status" value="1"/>
</dbReference>
<dbReference type="InterPro" id="IPR051238">
    <property type="entry name" value="GDSL_esterase/lipase"/>
</dbReference>
<dbReference type="InterPro" id="IPR035669">
    <property type="entry name" value="SGNH_plant_lipase-like"/>
</dbReference>
<dbReference type="GO" id="GO:0016298">
    <property type="term" value="F:lipase activity"/>
    <property type="evidence" value="ECO:0007669"/>
    <property type="project" value="InterPro"/>
</dbReference>
<protein>
    <submittedName>
        <fullName evidence="9">GDSL esterase/lipase 7</fullName>
    </submittedName>
</protein>
<dbReference type="SUPFAM" id="SSF52266">
    <property type="entry name" value="SGNH hydrolase"/>
    <property type="match status" value="1"/>
</dbReference>
<dbReference type="eggNOG" id="ENOG502QPV1">
    <property type="taxonomic scope" value="Eukaryota"/>
</dbReference>
<dbReference type="KEGG" id="nnu:104600225"/>
<evidence type="ECO:0000256" key="5">
    <source>
        <dbReference type="ARBA" id="ARBA00022801"/>
    </source>
</evidence>